<dbReference type="EMBL" id="VSRR010000377">
    <property type="protein sequence ID" value="MPC14759.1"/>
    <property type="molecule type" value="Genomic_DNA"/>
</dbReference>
<dbReference type="Proteomes" id="UP000324222">
    <property type="component" value="Unassembled WGS sequence"/>
</dbReference>
<gene>
    <name evidence="2" type="ORF">E2C01_007531</name>
</gene>
<evidence type="ECO:0000256" key="1">
    <source>
        <dbReference type="SAM" id="MobiDB-lite"/>
    </source>
</evidence>
<evidence type="ECO:0000313" key="3">
    <source>
        <dbReference type="Proteomes" id="UP000324222"/>
    </source>
</evidence>
<sequence>MEKKNGNMEEKKTGKHGGKGSGQKQGQRSVEGVTTTSTTKGTHATSSSSKGSKTPPHSSQQRRNDQGLWGEVLKVVASVCSSRGANKENGLDFRPKLS</sequence>
<evidence type="ECO:0000313" key="2">
    <source>
        <dbReference type="EMBL" id="MPC14759.1"/>
    </source>
</evidence>
<comment type="caution">
    <text evidence="2">The sequence shown here is derived from an EMBL/GenBank/DDBJ whole genome shotgun (WGS) entry which is preliminary data.</text>
</comment>
<name>A0A5B7CZH4_PORTR</name>
<feature type="compositionally biased region" description="Basic and acidic residues" evidence="1">
    <location>
        <begin position="1"/>
        <end position="12"/>
    </location>
</feature>
<protein>
    <submittedName>
        <fullName evidence="2">Uncharacterized protein</fullName>
    </submittedName>
</protein>
<proteinExistence type="predicted"/>
<accession>A0A5B7CZH4</accession>
<feature type="region of interest" description="Disordered" evidence="1">
    <location>
        <begin position="1"/>
        <end position="69"/>
    </location>
</feature>
<feature type="compositionally biased region" description="Low complexity" evidence="1">
    <location>
        <begin position="34"/>
        <end position="59"/>
    </location>
</feature>
<keyword evidence="3" id="KW-1185">Reference proteome</keyword>
<reference evidence="2 3" key="1">
    <citation type="submission" date="2019-05" db="EMBL/GenBank/DDBJ databases">
        <title>Another draft genome of Portunus trituberculatus and its Hox gene families provides insights of decapod evolution.</title>
        <authorList>
            <person name="Jeong J.-H."/>
            <person name="Song I."/>
            <person name="Kim S."/>
            <person name="Choi T."/>
            <person name="Kim D."/>
            <person name="Ryu S."/>
            <person name="Kim W."/>
        </authorList>
    </citation>
    <scope>NUCLEOTIDE SEQUENCE [LARGE SCALE GENOMIC DNA]</scope>
    <source>
        <tissue evidence="2">Muscle</tissue>
    </source>
</reference>
<dbReference type="AlphaFoldDB" id="A0A5B7CZH4"/>
<organism evidence="2 3">
    <name type="scientific">Portunus trituberculatus</name>
    <name type="common">Swimming crab</name>
    <name type="synonym">Neptunus trituberculatus</name>
    <dbReference type="NCBI Taxonomy" id="210409"/>
    <lineage>
        <taxon>Eukaryota</taxon>
        <taxon>Metazoa</taxon>
        <taxon>Ecdysozoa</taxon>
        <taxon>Arthropoda</taxon>
        <taxon>Crustacea</taxon>
        <taxon>Multicrustacea</taxon>
        <taxon>Malacostraca</taxon>
        <taxon>Eumalacostraca</taxon>
        <taxon>Eucarida</taxon>
        <taxon>Decapoda</taxon>
        <taxon>Pleocyemata</taxon>
        <taxon>Brachyura</taxon>
        <taxon>Eubrachyura</taxon>
        <taxon>Portunoidea</taxon>
        <taxon>Portunidae</taxon>
        <taxon>Portuninae</taxon>
        <taxon>Portunus</taxon>
    </lineage>
</organism>